<evidence type="ECO:0000259" key="8">
    <source>
        <dbReference type="PROSITE" id="PS50928"/>
    </source>
</evidence>
<keyword evidence="5 7" id="KW-1133">Transmembrane helix</keyword>
<evidence type="ECO:0000256" key="2">
    <source>
        <dbReference type="ARBA" id="ARBA00022448"/>
    </source>
</evidence>
<evidence type="ECO:0000256" key="3">
    <source>
        <dbReference type="ARBA" id="ARBA00022475"/>
    </source>
</evidence>
<evidence type="ECO:0000256" key="4">
    <source>
        <dbReference type="ARBA" id="ARBA00022692"/>
    </source>
</evidence>
<name>A0A6J7EKK6_9ZZZZ</name>
<reference evidence="9" key="1">
    <citation type="submission" date="2020-05" db="EMBL/GenBank/DDBJ databases">
        <authorList>
            <person name="Chiriac C."/>
            <person name="Salcher M."/>
            <person name="Ghai R."/>
            <person name="Kavagutti S V."/>
        </authorList>
    </citation>
    <scope>NUCLEOTIDE SEQUENCE</scope>
</reference>
<evidence type="ECO:0000256" key="5">
    <source>
        <dbReference type="ARBA" id="ARBA00022989"/>
    </source>
</evidence>
<keyword evidence="2" id="KW-0813">Transport</keyword>
<keyword evidence="6 7" id="KW-0472">Membrane</keyword>
<dbReference type="InterPro" id="IPR000515">
    <property type="entry name" value="MetI-like"/>
</dbReference>
<feature type="transmembrane region" description="Helical" evidence="7">
    <location>
        <begin position="23"/>
        <end position="43"/>
    </location>
</feature>
<protein>
    <submittedName>
        <fullName evidence="9">Unannotated protein</fullName>
    </submittedName>
</protein>
<dbReference type="Gene3D" id="1.10.3720.10">
    <property type="entry name" value="MetI-like"/>
    <property type="match status" value="1"/>
</dbReference>
<organism evidence="9">
    <name type="scientific">freshwater metagenome</name>
    <dbReference type="NCBI Taxonomy" id="449393"/>
    <lineage>
        <taxon>unclassified sequences</taxon>
        <taxon>metagenomes</taxon>
        <taxon>ecological metagenomes</taxon>
    </lineage>
</organism>
<feature type="transmembrane region" description="Helical" evidence="7">
    <location>
        <begin position="88"/>
        <end position="108"/>
    </location>
</feature>
<dbReference type="CDD" id="cd06261">
    <property type="entry name" value="TM_PBP2"/>
    <property type="match status" value="1"/>
</dbReference>
<dbReference type="InterPro" id="IPR035906">
    <property type="entry name" value="MetI-like_sf"/>
</dbReference>
<evidence type="ECO:0000256" key="6">
    <source>
        <dbReference type="ARBA" id="ARBA00023136"/>
    </source>
</evidence>
<evidence type="ECO:0000313" key="9">
    <source>
        <dbReference type="EMBL" id="CAB4884092.1"/>
    </source>
</evidence>
<feature type="transmembrane region" description="Helical" evidence="7">
    <location>
        <begin position="120"/>
        <end position="142"/>
    </location>
</feature>
<comment type="subcellular location">
    <subcellularLocation>
        <location evidence="1">Cell membrane</location>
        <topology evidence="1">Multi-pass membrane protein</topology>
    </subcellularLocation>
</comment>
<dbReference type="Pfam" id="PF00528">
    <property type="entry name" value="BPD_transp_1"/>
    <property type="match status" value="1"/>
</dbReference>
<dbReference type="GO" id="GO:0005886">
    <property type="term" value="C:plasma membrane"/>
    <property type="evidence" value="ECO:0007669"/>
    <property type="project" value="UniProtKB-SubCell"/>
</dbReference>
<dbReference type="AlphaFoldDB" id="A0A6J7EKK6"/>
<dbReference type="PANTHER" id="PTHR43744">
    <property type="entry name" value="ABC TRANSPORTER PERMEASE PROTEIN MG189-RELATED-RELATED"/>
    <property type="match status" value="1"/>
</dbReference>
<feature type="transmembrane region" description="Helical" evidence="7">
    <location>
        <begin position="194"/>
        <end position="217"/>
    </location>
</feature>
<gene>
    <name evidence="9" type="ORF">UFOPK3482_00415</name>
</gene>
<keyword evidence="4 7" id="KW-0812">Transmembrane</keyword>
<feature type="transmembrane region" description="Helical" evidence="7">
    <location>
        <begin position="253"/>
        <end position="274"/>
    </location>
</feature>
<proteinExistence type="predicted"/>
<dbReference type="PANTHER" id="PTHR43744:SF12">
    <property type="entry name" value="ABC TRANSPORTER PERMEASE PROTEIN MG189-RELATED"/>
    <property type="match status" value="1"/>
</dbReference>
<keyword evidence="3" id="KW-1003">Cell membrane</keyword>
<accession>A0A6J7EKK6</accession>
<feature type="domain" description="ABC transmembrane type-1" evidence="8">
    <location>
        <begin position="83"/>
        <end position="274"/>
    </location>
</feature>
<sequence length="289" mass="31966">MRALLEWFNVPSTDRKRRGVSPWTYISLSIFAFLSVFPLYWLFVVASNSNEEISKIPPSLVPGKNFLKQLAAVNEAVPLGRALINTTLVSLAVAVFQVFFCTMAGYAYAKLAFPGKKSSLVVIIGTMMLPAQLGIVVLYLMMANYLNWINDFKALVVPAMVGAFGVFWMRQIIDAQVPNEIIEAAKIDGGKNFRIYRSVVVPIIMPSALVLGLFSFLGTWNDFLWPSLVLNDPNRFTVQVAVNQLNGTYTIDYALKMCGAFMATLPLLVLFIFVGKRLVTGIMDGAVKG</sequence>
<evidence type="ECO:0000256" key="7">
    <source>
        <dbReference type="SAM" id="Phobius"/>
    </source>
</evidence>
<feature type="transmembrane region" description="Helical" evidence="7">
    <location>
        <begin position="154"/>
        <end position="173"/>
    </location>
</feature>
<dbReference type="EMBL" id="CAFBLZ010000023">
    <property type="protein sequence ID" value="CAB4884092.1"/>
    <property type="molecule type" value="Genomic_DNA"/>
</dbReference>
<evidence type="ECO:0000256" key="1">
    <source>
        <dbReference type="ARBA" id="ARBA00004651"/>
    </source>
</evidence>
<dbReference type="GO" id="GO:0055085">
    <property type="term" value="P:transmembrane transport"/>
    <property type="evidence" value="ECO:0007669"/>
    <property type="project" value="InterPro"/>
</dbReference>
<dbReference type="SUPFAM" id="SSF161098">
    <property type="entry name" value="MetI-like"/>
    <property type="match status" value="1"/>
</dbReference>
<dbReference type="PROSITE" id="PS50928">
    <property type="entry name" value="ABC_TM1"/>
    <property type="match status" value="1"/>
</dbReference>